<reference evidence="1 2" key="1">
    <citation type="journal article" date="2022" name="Nat. Ecol. Evol.">
        <title>A masculinizing supergene underlies an exaggerated male reproductive morph in a spider.</title>
        <authorList>
            <person name="Hendrickx F."/>
            <person name="De Corte Z."/>
            <person name="Sonet G."/>
            <person name="Van Belleghem S.M."/>
            <person name="Kostlbacher S."/>
            <person name="Vangestel C."/>
        </authorList>
    </citation>
    <scope>NUCLEOTIDE SEQUENCE [LARGE SCALE GENOMIC DNA]</scope>
    <source>
        <strain evidence="1">W744_W776</strain>
    </source>
</reference>
<dbReference type="EMBL" id="JAFNEN010000069">
    <property type="protein sequence ID" value="KAG8196519.1"/>
    <property type="molecule type" value="Genomic_DNA"/>
</dbReference>
<dbReference type="Proteomes" id="UP000827092">
    <property type="component" value="Unassembled WGS sequence"/>
</dbReference>
<dbReference type="AlphaFoldDB" id="A0AAV6VIT1"/>
<keyword evidence="2" id="KW-1185">Reference proteome</keyword>
<sequence length="66" mass="7419">MNQRESSNPSPNSPETTEVLFFIFLITFSLSPPPPCFLEGRGRDPPPKTEAYSAALLLFQDIQKHI</sequence>
<gene>
    <name evidence="1" type="ORF">JTE90_012333</name>
</gene>
<comment type="caution">
    <text evidence="1">The sequence shown here is derived from an EMBL/GenBank/DDBJ whole genome shotgun (WGS) entry which is preliminary data.</text>
</comment>
<name>A0AAV6VIT1_9ARAC</name>
<organism evidence="1 2">
    <name type="scientific">Oedothorax gibbosus</name>
    <dbReference type="NCBI Taxonomy" id="931172"/>
    <lineage>
        <taxon>Eukaryota</taxon>
        <taxon>Metazoa</taxon>
        <taxon>Ecdysozoa</taxon>
        <taxon>Arthropoda</taxon>
        <taxon>Chelicerata</taxon>
        <taxon>Arachnida</taxon>
        <taxon>Araneae</taxon>
        <taxon>Araneomorphae</taxon>
        <taxon>Entelegynae</taxon>
        <taxon>Araneoidea</taxon>
        <taxon>Linyphiidae</taxon>
        <taxon>Erigoninae</taxon>
        <taxon>Oedothorax</taxon>
    </lineage>
</organism>
<evidence type="ECO:0000313" key="2">
    <source>
        <dbReference type="Proteomes" id="UP000827092"/>
    </source>
</evidence>
<proteinExistence type="predicted"/>
<evidence type="ECO:0000313" key="1">
    <source>
        <dbReference type="EMBL" id="KAG8196519.1"/>
    </source>
</evidence>
<protein>
    <submittedName>
        <fullName evidence="1">Uncharacterized protein</fullName>
    </submittedName>
</protein>
<accession>A0AAV6VIT1</accession>